<dbReference type="InterPro" id="IPR017853">
    <property type="entry name" value="GH"/>
</dbReference>
<dbReference type="Gene3D" id="3.20.20.80">
    <property type="entry name" value="Glycosidases"/>
    <property type="match status" value="1"/>
</dbReference>
<dbReference type="RefSeq" id="WP_057983814.1">
    <property type="nucleotide sequence ID" value="NZ_LDJR01000039.1"/>
</dbReference>
<protein>
    <submittedName>
        <fullName evidence="6">6-phospho-beta-glucosidase</fullName>
    </submittedName>
</protein>
<dbReference type="SUPFAM" id="SSF51445">
    <property type="entry name" value="(Trans)glycosidases"/>
    <property type="match status" value="1"/>
</dbReference>
<keyword evidence="2" id="KW-0378">Hydrolase</keyword>
<reference evidence="6 7" key="1">
    <citation type="submission" date="2015-05" db="EMBL/GenBank/DDBJ databases">
        <title>Comparison of genome.</title>
        <authorList>
            <person name="Zheng Z."/>
            <person name="Sun M."/>
        </authorList>
    </citation>
    <scope>NUCLEOTIDE SEQUENCE [LARGE SCALE GENOMIC DNA]</scope>
    <source>
        <strain evidence="6 7">G25-74</strain>
    </source>
</reference>
<dbReference type="Pfam" id="PF00232">
    <property type="entry name" value="Glyco_hydro_1"/>
    <property type="match status" value="1"/>
</dbReference>
<comment type="caution">
    <text evidence="6">The sequence shown here is derived from an EMBL/GenBank/DDBJ whole genome shotgun (WGS) entry which is preliminary data.</text>
</comment>
<evidence type="ECO:0000313" key="7">
    <source>
        <dbReference type="Proteomes" id="UP000077881"/>
    </source>
</evidence>
<dbReference type="InterPro" id="IPR001360">
    <property type="entry name" value="Glyco_hydro_1"/>
</dbReference>
<dbReference type="PRINTS" id="PR00131">
    <property type="entry name" value="GLHYDRLASE1"/>
</dbReference>
<dbReference type="STRING" id="217031.ABB05_08670"/>
<dbReference type="GO" id="GO:0008422">
    <property type="term" value="F:beta-glucosidase activity"/>
    <property type="evidence" value="ECO:0007669"/>
    <property type="project" value="TreeGrafter"/>
</dbReference>
<dbReference type="EMBL" id="LDJR01000039">
    <property type="protein sequence ID" value="OAK72359.1"/>
    <property type="molecule type" value="Genomic_DNA"/>
</dbReference>
<dbReference type="InterPro" id="IPR018120">
    <property type="entry name" value="Glyco_hydro_1_AS"/>
</dbReference>
<accession>A0A177ZY11</accession>
<dbReference type="GO" id="GO:0016052">
    <property type="term" value="P:carbohydrate catabolic process"/>
    <property type="evidence" value="ECO:0007669"/>
    <property type="project" value="TreeGrafter"/>
</dbReference>
<dbReference type="AlphaFoldDB" id="A0A177ZY11"/>
<evidence type="ECO:0000256" key="2">
    <source>
        <dbReference type="ARBA" id="ARBA00022801"/>
    </source>
</evidence>
<evidence type="ECO:0000256" key="4">
    <source>
        <dbReference type="PROSITE-ProRule" id="PRU10055"/>
    </source>
</evidence>
<sequence>MTKQFYQFPKDFWWGSASSATQMEGAAHEGGKGENIWDHWYKEEPNRFFDEVGPENTSNFYHQYKEDIQLMKELGHNSFRPSISWSRLIPTGDGEVNQEAVRFYRDAFQTMRENGIEPFINLYHFDMPMSMQEKGGWTSREVVEAYVRYAKICFEQFGDLVTKWFTHNEPVVPVEGQYLYGFHYPAELDFKKGVQAGFHAVLAGAKAVQAFRDGGYAGEIGVILNLTPSYPRSQHPEDLKAAHIADLFFNRSFLDPFVKGEFPEDLVKLLDEEGFTPEVLEGDLELIANNTVDLLGINYYQPRRIKAKENMPNLQAPFLPERFFDYFHEMHGRKMNKYRGWEIYEKGIYDILVNVRENYGNIPCFISENGMGVEDEGRFIDENGQIQDDYRIEFYKSHLKWVHKALEEGTNVKGYHVWTFIDNWSWLNAYKNRYGLISLDLNNNFKRTIKKSGEWYRSVSEQSGFED</sequence>
<evidence type="ECO:0000256" key="3">
    <source>
        <dbReference type="ARBA" id="ARBA00023295"/>
    </source>
</evidence>
<name>A0A177ZY11_9BACI</name>
<keyword evidence="3" id="KW-0326">Glycosidase</keyword>
<dbReference type="PANTHER" id="PTHR10353:SF139">
    <property type="entry name" value="6-PHOSPHO-BETA-GLUCOSIDASE GMUD"/>
    <property type="match status" value="1"/>
</dbReference>
<evidence type="ECO:0000256" key="5">
    <source>
        <dbReference type="RuleBase" id="RU003690"/>
    </source>
</evidence>
<evidence type="ECO:0000313" key="6">
    <source>
        <dbReference type="EMBL" id="OAK72359.1"/>
    </source>
</evidence>
<dbReference type="Proteomes" id="UP000077881">
    <property type="component" value="Unassembled WGS sequence"/>
</dbReference>
<gene>
    <name evidence="6" type="ORF">ABB05_08670</name>
</gene>
<comment type="similarity">
    <text evidence="1 5">Belongs to the glycosyl hydrolase 1 family.</text>
</comment>
<dbReference type="FunFam" id="3.20.20.80:FF:000004">
    <property type="entry name" value="Beta-glucosidase 6-phospho-beta-glucosidase"/>
    <property type="match status" value="1"/>
</dbReference>
<feature type="active site" description="Nucleophile" evidence="4">
    <location>
        <position position="368"/>
    </location>
</feature>
<keyword evidence="7" id="KW-1185">Reference proteome</keyword>
<organism evidence="6 7">
    <name type="scientific">Lederbergia galactosidilytica</name>
    <dbReference type="NCBI Taxonomy" id="217031"/>
    <lineage>
        <taxon>Bacteria</taxon>
        <taxon>Bacillati</taxon>
        <taxon>Bacillota</taxon>
        <taxon>Bacilli</taxon>
        <taxon>Bacillales</taxon>
        <taxon>Bacillaceae</taxon>
        <taxon>Lederbergia</taxon>
    </lineage>
</organism>
<dbReference type="PATRIC" id="fig|217031.6.peg.1832"/>
<dbReference type="PANTHER" id="PTHR10353">
    <property type="entry name" value="GLYCOSYL HYDROLASE"/>
    <property type="match status" value="1"/>
</dbReference>
<dbReference type="OrthoDB" id="9765195at2"/>
<dbReference type="GO" id="GO:0005829">
    <property type="term" value="C:cytosol"/>
    <property type="evidence" value="ECO:0007669"/>
    <property type="project" value="TreeGrafter"/>
</dbReference>
<proteinExistence type="inferred from homology"/>
<evidence type="ECO:0000256" key="1">
    <source>
        <dbReference type="ARBA" id="ARBA00010838"/>
    </source>
</evidence>
<dbReference type="PROSITE" id="PS00572">
    <property type="entry name" value="GLYCOSYL_HYDROL_F1_1"/>
    <property type="match status" value="1"/>
</dbReference>